<keyword evidence="1" id="KW-0812">Transmembrane</keyword>
<evidence type="ECO:0000256" key="1">
    <source>
        <dbReference type="SAM" id="Phobius"/>
    </source>
</evidence>
<evidence type="ECO:0000313" key="3">
    <source>
        <dbReference type="Proteomes" id="UP000533533"/>
    </source>
</evidence>
<keyword evidence="1" id="KW-1133">Transmembrane helix</keyword>
<dbReference type="EMBL" id="JACHVZ010000003">
    <property type="protein sequence ID" value="MBB2926803.1"/>
    <property type="molecule type" value="Genomic_DNA"/>
</dbReference>
<name>A0ABR6FI87_9BURK</name>
<comment type="caution">
    <text evidence="2">The sequence shown here is derived from an EMBL/GenBank/DDBJ whole genome shotgun (WGS) entry which is preliminary data.</text>
</comment>
<protein>
    <submittedName>
        <fullName evidence="2">Uncharacterized protein</fullName>
    </submittedName>
</protein>
<dbReference type="Proteomes" id="UP000533533">
    <property type="component" value="Unassembled WGS sequence"/>
</dbReference>
<dbReference type="RefSeq" id="WP_243412995.1">
    <property type="nucleotide sequence ID" value="NZ_JACHVZ010000003.1"/>
</dbReference>
<keyword evidence="3" id="KW-1185">Reference proteome</keyword>
<gene>
    <name evidence="2" type="ORF">FHX59_001212</name>
</gene>
<accession>A0ABR6FI87</accession>
<reference evidence="2 3" key="1">
    <citation type="submission" date="2020-08" db="EMBL/GenBank/DDBJ databases">
        <title>Genomic Encyclopedia of Type Strains, Phase IV (KMG-V): Genome sequencing to study the core and pangenomes of soil and plant-associated prokaryotes.</title>
        <authorList>
            <person name="Whitman W."/>
        </authorList>
    </citation>
    <scope>NUCLEOTIDE SEQUENCE [LARGE SCALE GENOMIC DNA]</scope>
    <source>
        <strain evidence="2 3">SRMrh-85</strain>
    </source>
</reference>
<keyword evidence="1" id="KW-0472">Membrane</keyword>
<sequence>MPADVWNIFGLADFAVAVTLGRLTAPGRFQLIAPDRPSLNAGTWPYVLTPAFVVPSSILLHALSLRQLFRRRAA</sequence>
<proteinExistence type="predicted"/>
<evidence type="ECO:0000313" key="2">
    <source>
        <dbReference type="EMBL" id="MBB2926803.1"/>
    </source>
</evidence>
<organism evidence="2 3">
    <name type="scientific">Paraburkholderia silvatlantica</name>
    <dbReference type="NCBI Taxonomy" id="321895"/>
    <lineage>
        <taxon>Bacteria</taxon>
        <taxon>Pseudomonadati</taxon>
        <taxon>Pseudomonadota</taxon>
        <taxon>Betaproteobacteria</taxon>
        <taxon>Burkholderiales</taxon>
        <taxon>Burkholderiaceae</taxon>
        <taxon>Paraburkholderia</taxon>
    </lineage>
</organism>
<feature type="transmembrane region" description="Helical" evidence="1">
    <location>
        <begin position="44"/>
        <end position="63"/>
    </location>
</feature>